<accession>A0A4U6QER2</accession>
<evidence type="ECO:0000313" key="3">
    <source>
        <dbReference type="Proteomes" id="UP000306985"/>
    </source>
</evidence>
<dbReference type="EMBL" id="SZZH01000003">
    <property type="protein sequence ID" value="TKV58538.1"/>
    <property type="molecule type" value="Genomic_DNA"/>
</dbReference>
<feature type="compositionally biased region" description="Low complexity" evidence="1">
    <location>
        <begin position="296"/>
        <end position="313"/>
    </location>
</feature>
<reference evidence="2 3" key="1">
    <citation type="submission" date="2019-05" db="EMBL/GenBank/DDBJ databases">
        <title>Nakamurella sp. N5BH11, whole genome shotgun sequence.</title>
        <authorList>
            <person name="Tuo L."/>
        </authorList>
    </citation>
    <scope>NUCLEOTIDE SEQUENCE [LARGE SCALE GENOMIC DNA]</scope>
    <source>
        <strain evidence="2 3">N5BH11</strain>
    </source>
</reference>
<feature type="compositionally biased region" description="Pro residues" evidence="1">
    <location>
        <begin position="268"/>
        <end position="292"/>
    </location>
</feature>
<feature type="compositionally biased region" description="Low complexity" evidence="1">
    <location>
        <begin position="222"/>
        <end position="248"/>
    </location>
</feature>
<proteinExistence type="predicted"/>
<evidence type="ECO:0000256" key="1">
    <source>
        <dbReference type="SAM" id="MobiDB-lite"/>
    </source>
</evidence>
<dbReference type="AlphaFoldDB" id="A0A4U6QER2"/>
<sequence length="323" mass="32234">MGLVPDLRTISGEALRAVSDGAIDQLAGRFAGLPRPLLAAIGAGDLAVEHLAVLREMAREQVAGLPVDGDEVVAAAAGVAASVQHFAGELPGRLQGLAAELPGRVAALTRATGELDPAAVRSTLEAYTEAAGVIYGGLARRGDRIWSDVRSASSRPGTVVEATADRAAGTVRVATAPAPVPAERPGVTRPAAVRRSRPRATSAAAPVSVAAPAKAVPRRSAAKPATATAAAAPTRAKKAAASTAPAAPGRSGKTARAAAAAVADASPPRTPSPSRKPAPASTPAPVAVPPPRKTASRQAATKAAAPRTPAPRTTKTRGRRTPS</sequence>
<feature type="compositionally biased region" description="Low complexity" evidence="1">
    <location>
        <begin position="199"/>
        <end position="215"/>
    </location>
</feature>
<feature type="compositionally biased region" description="Low complexity" evidence="1">
    <location>
        <begin position="255"/>
        <end position="267"/>
    </location>
</feature>
<dbReference type="Proteomes" id="UP000306985">
    <property type="component" value="Unassembled WGS sequence"/>
</dbReference>
<keyword evidence="3" id="KW-1185">Reference proteome</keyword>
<dbReference type="OrthoDB" id="5194498at2"/>
<dbReference type="RefSeq" id="WP_137450201.1">
    <property type="nucleotide sequence ID" value="NZ_SZZH01000003.1"/>
</dbReference>
<organism evidence="2 3">
    <name type="scientific">Nakamurella flava</name>
    <dbReference type="NCBI Taxonomy" id="2576308"/>
    <lineage>
        <taxon>Bacteria</taxon>
        <taxon>Bacillati</taxon>
        <taxon>Actinomycetota</taxon>
        <taxon>Actinomycetes</taxon>
        <taxon>Nakamurellales</taxon>
        <taxon>Nakamurellaceae</taxon>
        <taxon>Nakamurella</taxon>
    </lineage>
</organism>
<comment type="caution">
    <text evidence="2">The sequence shown here is derived from an EMBL/GenBank/DDBJ whole genome shotgun (WGS) entry which is preliminary data.</text>
</comment>
<evidence type="ECO:0000313" key="2">
    <source>
        <dbReference type="EMBL" id="TKV58538.1"/>
    </source>
</evidence>
<protein>
    <submittedName>
        <fullName evidence="2">Uncharacterized protein</fullName>
    </submittedName>
</protein>
<name>A0A4U6QER2_9ACTN</name>
<feature type="region of interest" description="Disordered" evidence="1">
    <location>
        <begin position="175"/>
        <end position="323"/>
    </location>
</feature>
<gene>
    <name evidence="2" type="ORF">FDO65_13395</name>
</gene>
<feature type="compositionally biased region" description="Basic residues" evidence="1">
    <location>
        <begin position="314"/>
        <end position="323"/>
    </location>
</feature>
<feature type="compositionally biased region" description="Low complexity" evidence="1">
    <location>
        <begin position="175"/>
        <end position="191"/>
    </location>
</feature>